<evidence type="ECO:0000256" key="3">
    <source>
        <dbReference type="ARBA" id="ARBA00023052"/>
    </source>
</evidence>
<feature type="non-terminal residue" evidence="5">
    <location>
        <position position="82"/>
    </location>
</feature>
<name>A0A382G6Z4_9ZZZZ</name>
<dbReference type="Pfam" id="PF00676">
    <property type="entry name" value="E1_dh"/>
    <property type="match status" value="1"/>
</dbReference>
<dbReference type="GO" id="GO:0004739">
    <property type="term" value="F:pyruvate dehydrogenase (acetyl-transferring) activity"/>
    <property type="evidence" value="ECO:0007669"/>
    <property type="project" value="TreeGrafter"/>
</dbReference>
<comment type="cofactor">
    <cofactor evidence="1">
        <name>thiamine diphosphate</name>
        <dbReference type="ChEBI" id="CHEBI:58937"/>
    </cofactor>
</comment>
<keyword evidence="3" id="KW-0786">Thiamine pyrophosphate</keyword>
<feature type="domain" description="Dehydrogenase E1 component" evidence="4">
    <location>
        <begin position="14"/>
        <end position="82"/>
    </location>
</feature>
<reference evidence="5" key="1">
    <citation type="submission" date="2018-05" db="EMBL/GenBank/DDBJ databases">
        <authorList>
            <person name="Lanie J.A."/>
            <person name="Ng W.-L."/>
            <person name="Kazmierczak K.M."/>
            <person name="Andrzejewski T.M."/>
            <person name="Davidsen T.M."/>
            <person name="Wayne K.J."/>
            <person name="Tettelin H."/>
            <person name="Glass J.I."/>
            <person name="Rusch D."/>
            <person name="Podicherti R."/>
            <person name="Tsui H.-C.T."/>
            <person name="Winkler M.E."/>
        </authorList>
    </citation>
    <scope>NUCLEOTIDE SEQUENCE</scope>
</reference>
<evidence type="ECO:0000256" key="1">
    <source>
        <dbReference type="ARBA" id="ARBA00001964"/>
    </source>
</evidence>
<accession>A0A382G6Z4</accession>
<sequence>MEITHQALLKMFETMVTIRKFELRAFAEVGQRSLRGAIHLSVGQEAVPTGICAHLTDDDYLASTHRGHGHCIAKGVEVQAMM</sequence>
<dbReference type="PANTHER" id="PTHR11516:SF60">
    <property type="entry name" value="PYRUVATE DEHYDROGENASE E1 COMPONENT SUBUNIT ALPHA"/>
    <property type="match status" value="1"/>
</dbReference>
<proteinExistence type="predicted"/>
<keyword evidence="2" id="KW-0560">Oxidoreductase</keyword>
<gene>
    <name evidence="5" type="ORF">METZ01_LOCUS223181</name>
</gene>
<evidence type="ECO:0000259" key="4">
    <source>
        <dbReference type="Pfam" id="PF00676"/>
    </source>
</evidence>
<dbReference type="AlphaFoldDB" id="A0A382G6Z4"/>
<dbReference type="InterPro" id="IPR001017">
    <property type="entry name" value="DH_E1"/>
</dbReference>
<organism evidence="5">
    <name type="scientific">marine metagenome</name>
    <dbReference type="NCBI Taxonomy" id="408172"/>
    <lineage>
        <taxon>unclassified sequences</taxon>
        <taxon>metagenomes</taxon>
        <taxon>ecological metagenomes</taxon>
    </lineage>
</organism>
<dbReference type="GO" id="GO:0006086">
    <property type="term" value="P:pyruvate decarboxylation to acetyl-CoA"/>
    <property type="evidence" value="ECO:0007669"/>
    <property type="project" value="TreeGrafter"/>
</dbReference>
<dbReference type="InterPro" id="IPR029061">
    <property type="entry name" value="THDP-binding"/>
</dbReference>
<dbReference type="InterPro" id="IPR050642">
    <property type="entry name" value="PDH_E1_Alpha_Subunit"/>
</dbReference>
<protein>
    <recommendedName>
        <fullName evidence="4">Dehydrogenase E1 component domain-containing protein</fullName>
    </recommendedName>
</protein>
<dbReference type="SUPFAM" id="SSF52518">
    <property type="entry name" value="Thiamin diphosphate-binding fold (THDP-binding)"/>
    <property type="match status" value="1"/>
</dbReference>
<evidence type="ECO:0000313" key="5">
    <source>
        <dbReference type="EMBL" id="SVB70327.1"/>
    </source>
</evidence>
<dbReference type="PANTHER" id="PTHR11516">
    <property type="entry name" value="PYRUVATE DEHYDROGENASE E1 COMPONENT, ALPHA SUBUNIT BACTERIAL AND ORGANELLAR"/>
    <property type="match status" value="1"/>
</dbReference>
<dbReference type="EMBL" id="UINC01053606">
    <property type="protein sequence ID" value="SVB70327.1"/>
    <property type="molecule type" value="Genomic_DNA"/>
</dbReference>
<dbReference type="Gene3D" id="3.40.50.970">
    <property type="match status" value="1"/>
</dbReference>
<evidence type="ECO:0000256" key="2">
    <source>
        <dbReference type="ARBA" id="ARBA00023002"/>
    </source>
</evidence>